<dbReference type="EMBL" id="PQGG01000038">
    <property type="protein sequence ID" value="POP51510.1"/>
    <property type="molecule type" value="Genomic_DNA"/>
</dbReference>
<name>A0A2S4HC17_9GAMM</name>
<evidence type="ECO:0000256" key="4">
    <source>
        <dbReference type="SAM" id="MobiDB-lite"/>
    </source>
</evidence>
<dbReference type="CDD" id="cd04496">
    <property type="entry name" value="SSB_OBF"/>
    <property type="match status" value="1"/>
</dbReference>
<dbReference type="RefSeq" id="WP_103685552.1">
    <property type="nucleotide sequence ID" value="NZ_PQGG01000038.1"/>
</dbReference>
<accession>A0A2S4HC17</accession>
<dbReference type="PIRSF" id="PIRSF002070">
    <property type="entry name" value="SSB"/>
    <property type="match status" value="1"/>
</dbReference>
<evidence type="ECO:0000256" key="1">
    <source>
        <dbReference type="ARBA" id="ARBA00023125"/>
    </source>
</evidence>
<comment type="caution">
    <text evidence="5">The sequence shown here is derived from an EMBL/GenBank/DDBJ whole genome shotgun (WGS) entry which is preliminary data.</text>
</comment>
<dbReference type="InterPro" id="IPR012340">
    <property type="entry name" value="NA-bd_OB-fold"/>
</dbReference>
<dbReference type="InterPro" id="IPR000424">
    <property type="entry name" value="Primosome_PriB/ssb"/>
</dbReference>
<dbReference type="PROSITE" id="PS50935">
    <property type="entry name" value="SSB"/>
    <property type="match status" value="1"/>
</dbReference>
<dbReference type="Pfam" id="PF00436">
    <property type="entry name" value="SSB"/>
    <property type="match status" value="1"/>
</dbReference>
<feature type="compositionally biased region" description="Low complexity" evidence="4">
    <location>
        <begin position="119"/>
        <end position="130"/>
    </location>
</feature>
<dbReference type="Proteomes" id="UP000237222">
    <property type="component" value="Unassembled WGS sequence"/>
</dbReference>
<dbReference type="GO" id="GO:0006260">
    <property type="term" value="P:DNA replication"/>
    <property type="evidence" value="ECO:0007669"/>
    <property type="project" value="InterPro"/>
</dbReference>
<evidence type="ECO:0000256" key="3">
    <source>
        <dbReference type="RuleBase" id="RU000524"/>
    </source>
</evidence>
<protein>
    <recommendedName>
        <fullName evidence="2 3">Single-stranded DNA-binding protein</fullName>
    </recommendedName>
</protein>
<dbReference type="Gene3D" id="2.40.50.140">
    <property type="entry name" value="Nucleic acid-binding proteins"/>
    <property type="match status" value="1"/>
</dbReference>
<evidence type="ECO:0000313" key="6">
    <source>
        <dbReference type="Proteomes" id="UP000237222"/>
    </source>
</evidence>
<dbReference type="GO" id="GO:0003697">
    <property type="term" value="F:single-stranded DNA binding"/>
    <property type="evidence" value="ECO:0007669"/>
    <property type="project" value="InterPro"/>
</dbReference>
<sequence length="155" mass="17557">MYQQTILIGRIGQITPAALADNTSVSNFTICTTKNVKQKDGSFKEYDNWHRLVAFGHVADHFNTKMAPGDLVHLDQLDLRTREYQKDGETRYITELYCDTFPKKLPRYYTKGESQGNDQQAAPPAQQQQQRPNSRSNMRSTRAPANSGYGSNVPV</sequence>
<dbReference type="SUPFAM" id="SSF50249">
    <property type="entry name" value="Nucleic acid-binding proteins"/>
    <property type="match status" value="1"/>
</dbReference>
<dbReference type="InterPro" id="IPR011344">
    <property type="entry name" value="ssDNA-bd"/>
</dbReference>
<organism evidence="5 6">
    <name type="scientific">Zhongshania marina</name>
    <dbReference type="NCBI Taxonomy" id="2304603"/>
    <lineage>
        <taxon>Bacteria</taxon>
        <taxon>Pseudomonadati</taxon>
        <taxon>Pseudomonadota</taxon>
        <taxon>Gammaproteobacteria</taxon>
        <taxon>Cellvibrionales</taxon>
        <taxon>Spongiibacteraceae</taxon>
        <taxon>Zhongshania</taxon>
    </lineage>
</organism>
<evidence type="ECO:0000256" key="2">
    <source>
        <dbReference type="PIRNR" id="PIRNR002070"/>
    </source>
</evidence>
<proteinExistence type="predicted"/>
<keyword evidence="1 2" id="KW-0238">DNA-binding</keyword>
<reference evidence="5" key="1">
    <citation type="submission" date="2018-01" db="EMBL/GenBank/DDBJ databases">
        <authorList>
            <person name="Yu X.-D."/>
        </authorList>
    </citation>
    <scope>NUCLEOTIDE SEQUENCE</scope>
    <source>
        <strain evidence="5">ZX-21</strain>
    </source>
</reference>
<feature type="region of interest" description="Disordered" evidence="4">
    <location>
        <begin position="108"/>
        <end position="155"/>
    </location>
</feature>
<dbReference type="NCBIfam" id="TIGR00621">
    <property type="entry name" value="ssb"/>
    <property type="match status" value="1"/>
</dbReference>
<evidence type="ECO:0000313" key="5">
    <source>
        <dbReference type="EMBL" id="POP51510.1"/>
    </source>
</evidence>
<gene>
    <name evidence="5" type="ORF">C0068_16350</name>
</gene>
<feature type="compositionally biased region" description="Polar residues" evidence="4">
    <location>
        <begin position="131"/>
        <end position="155"/>
    </location>
</feature>
<dbReference type="AlphaFoldDB" id="A0A2S4HC17"/>
<dbReference type="OrthoDB" id="4427276at2"/>